<gene>
    <name evidence="1" type="ORF">JMA_40060</name>
</gene>
<keyword evidence="1" id="KW-0614">Plasmid</keyword>
<geneLocation type="plasmid" evidence="2"/>
<protein>
    <submittedName>
        <fullName evidence="1">Uncharacterized protein</fullName>
    </submittedName>
</protein>
<dbReference type="EMBL" id="CP009417">
    <property type="protein sequence ID" value="AJD93324.1"/>
    <property type="molecule type" value="Genomic_DNA"/>
</dbReference>
<accession>A0A0B5AZI8</accession>
<organism evidence="1 2">
    <name type="scientific">Jeotgalibacillus malaysiensis</name>
    <dbReference type="NCBI Taxonomy" id="1508404"/>
    <lineage>
        <taxon>Bacteria</taxon>
        <taxon>Bacillati</taxon>
        <taxon>Bacillota</taxon>
        <taxon>Bacilli</taxon>
        <taxon>Bacillales</taxon>
        <taxon>Caryophanaceae</taxon>
        <taxon>Jeotgalibacillus</taxon>
    </lineage>
</organism>
<evidence type="ECO:0000313" key="2">
    <source>
        <dbReference type="Proteomes" id="UP000031449"/>
    </source>
</evidence>
<proteinExistence type="predicted"/>
<keyword evidence="2" id="KW-1185">Reference proteome</keyword>
<reference evidence="1 2" key="1">
    <citation type="submission" date="2014-08" db="EMBL/GenBank/DDBJ databases">
        <title>Complete genome of a marine bacteria Jeotgalibacillus malaysiensis.</title>
        <authorList>
            <person name="Yaakop A.S."/>
            <person name="Chan K.-G."/>
            <person name="Goh K.M."/>
        </authorList>
    </citation>
    <scope>NUCLEOTIDE SEQUENCE [LARGE SCALE GENOMIC DNA]</scope>
    <source>
        <strain evidence="1 2">D5</strain>
        <plasmid evidence="2">Plasmid</plasmid>
    </source>
</reference>
<dbReference type="HOGENOM" id="CLU_1545564_0_0_9"/>
<dbReference type="KEGG" id="jeo:JMA_40060"/>
<dbReference type="BioCyc" id="JESP1508404:G14D9-13290-MONOMER"/>
<dbReference type="Proteomes" id="UP000031449">
    <property type="component" value="Plasmid unnamed"/>
</dbReference>
<sequence>MKDWEIVREDIERVVLPTIHEMMAKGDPLLYVRHSGRCCKQVAYLLTCYLQEQLPDYHWTAWESTFTDYMEDYPHAWVYGESKTGQSDLILDYGKLQTEYAFFQETNGNVYPTLLDSKGNRFFTTEEELELDMEIDGERKQIIPPEDVLMAFVGMTFGEAYQTLKKKLEEAGR</sequence>
<name>A0A0B5AZI8_9BACL</name>
<evidence type="ECO:0000313" key="1">
    <source>
        <dbReference type="EMBL" id="AJD93324.1"/>
    </source>
</evidence>
<dbReference type="AlphaFoldDB" id="A0A0B5AZI8"/>